<dbReference type="InterPro" id="IPR012132">
    <property type="entry name" value="GMC_OxRdtase"/>
</dbReference>
<dbReference type="Proteomes" id="UP000529417">
    <property type="component" value="Unassembled WGS sequence"/>
</dbReference>
<proteinExistence type="inferred from homology"/>
<feature type="binding site" evidence="5">
    <location>
        <begin position="90"/>
        <end position="93"/>
    </location>
    <ligand>
        <name>FAD</name>
        <dbReference type="ChEBI" id="CHEBI:57692"/>
    </ligand>
</feature>
<protein>
    <submittedName>
        <fullName evidence="8">GMC family oxidoreductase N-terminal domain-containing protein</fullName>
    </submittedName>
</protein>
<evidence type="ECO:0000313" key="8">
    <source>
        <dbReference type="EMBL" id="NYS26613.1"/>
    </source>
</evidence>
<dbReference type="PROSITE" id="PS00623">
    <property type="entry name" value="GMC_OXRED_1"/>
    <property type="match status" value="1"/>
</dbReference>
<dbReference type="PANTHER" id="PTHR11552">
    <property type="entry name" value="GLUCOSE-METHANOL-CHOLINE GMC OXIDOREDUCTASE"/>
    <property type="match status" value="1"/>
</dbReference>
<evidence type="ECO:0000256" key="2">
    <source>
        <dbReference type="ARBA" id="ARBA00010790"/>
    </source>
</evidence>
<evidence type="ECO:0000256" key="5">
    <source>
        <dbReference type="PIRSR" id="PIRSR000137-2"/>
    </source>
</evidence>
<dbReference type="SUPFAM" id="SSF51905">
    <property type="entry name" value="FAD/NAD(P)-binding domain"/>
    <property type="match status" value="1"/>
</dbReference>
<dbReference type="InterPro" id="IPR000172">
    <property type="entry name" value="GMC_OxRdtase_N"/>
</dbReference>
<comment type="caution">
    <text evidence="8">The sequence shown here is derived from an EMBL/GenBank/DDBJ whole genome shotgun (WGS) entry which is preliminary data.</text>
</comment>
<dbReference type="PANTHER" id="PTHR11552:SF147">
    <property type="entry name" value="CHOLINE DEHYDROGENASE, MITOCHONDRIAL"/>
    <property type="match status" value="1"/>
</dbReference>
<keyword evidence="3 6" id="KW-0285">Flavoprotein</keyword>
<keyword evidence="4 5" id="KW-0274">FAD</keyword>
<name>A0A7Z0I2A4_9RHOB</name>
<evidence type="ECO:0000256" key="6">
    <source>
        <dbReference type="RuleBase" id="RU003968"/>
    </source>
</evidence>
<evidence type="ECO:0000256" key="4">
    <source>
        <dbReference type="ARBA" id="ARBA00022827"/>
    </source>
</evidence>
<dbReference type="SUPFAM" id="SSF54373">
    <property type="entry name" value="FAD-linked reductases, C-terminal domain"/>
    <property type="match status" value="1"/>
</dbReference>
<dbReference type="AlphaFoldDB" id="A0A7Z0I2A4"/>
<keyword evidence="9" id="KW-1185">Reference proteome</keyword>
<sequence length="538" mass="57076">MDFDHIIVGAGSAGCVLANRLSACGRRRVLLVEAGGSDRRFWMRVPLGYGRTFFDPRVNWRLQTCADPGLNGRRGYWPRGRVLGGSSSINAMVFVRGLPEDFDDWEAQGNPGWGWADVAPVFRRLERFAGGDPGWRGRDGPLPVTDPGAQLHPTCADFLAAGVQAGLGRSADINGPDPEGVTTYQITTERGLRASAATAWLRPAMGRANLTVMTGALARRLTFEGTRATGVELRHRGQVVTARAHGGVILCAGAIGSAQLLQLSGVGAGERLAACGVAPVHSLPAVGRNLQDHLCIDHLYRARRPTLNDALGTPMRRVWAGLRYLATRAGPLALSLNQAGGFVRSDPGATRPDLQLYFSPLSYTRAPSGRRPLMHPDPFPGFLLGAQPCRPASRGHLEIRSPDPTAAPDIHPGSLSDPADLAALLAGARLLRRLAATPALAALIAQELSPGPTVTDDAALVEDIRARASTVFHPCGTCRMGPDPATSVVDARLRVHGLEGLRVVDASVFPAVTSGNTNAPTLMLAERGADLILEDTRA</sequence>
<dbReference type="GO" id="GO:0016614">
    <property type="term" value="F:oxidoreductase activity, acting on CH-OH group of donors"/>
    <property type="evidence" value="ECO:0007669"/>
    <property type="project" value="InterPro"/>
</dbReference>
<comment type="similarity">
    <text evidence="2 6">Belongs to the GMC oxidoreductase family.</text>
</comment>
<dbReference type="Pfam" id="PF05199">
    <property type="entry name" value="GMC_oxred_C"/>
    <property type="match status" value="1"/>
</dbReference>
<organism evidence="8 9">
    <name type="scientific">Rhabdonatronobacter sediminivivens</name>
    <dbReference type="NCBI Taxonomy" id="2743469"/>
    <lineage>
        <taxon>Bacteria</taxon>
        <taxon>Pseudomonadati</taxon>
        <taxon>Pseudomonadota</taxon>
        <taxon>Alphaproteobacteria</taxon>
        <taxon>Rhodobacterales</taxon>
        <taxon>Paracoccaceae</taxon>
        <taxon>Rhabdonatronobacter</taxon>
    </lineage>
</organism>
<dbReference type="RefSeq" id="WP_179907406.1">
    <property type="nucleotide sequence ID" value="NZ_JACBXS010000056.1"/>
</dbReference>
<evidence type="ECO:0000259" key="7">
    <source>
        <dbReference type="PROSITE" id="PS00623"/>
    </source>
</evidence>
<dbReference type="PIRSF" id="PIRSF000137">
    <property type="entry name" value="Alcohol_oxidase"/>
    <property type="match status" value="1"/>
</dbReference>
<reference evidence="8 9" key="1">
    <citation type="journal article" date="2000" name="Arch. Microbiol.">
        <title>Rhodobaca bogoriensis gen. nov. and sp. nov., an alkaliphilic purple nonsulfur bacterium from African Rift Valley soda lakes.</title>
        <authorList>
            <person name="Milford A.D."/>
            <person name="Achenbach L.A."/>
            <person name="Jung D.O."/>
            <person name="Madigan M.T."/>
        </authorList>
    </citation>
    <scope>NUCLEOTIDE SEQUENCE [LARGE SCALE GENOMIC DNA]</scope>
    <source>
        <strain evidence="8 9">2376</strain>
    </source>
</reference>
<dbReference type="InterPro" id="IPR007867">
    <property type="entry name" value="GMC_OxRtase_C"/>
</dbReference>
<evidence type="ECO:0000313" key="9">
    <source>
        <dbReference type="Proteomes" id="UP000529417"/>
    </source>
</evidence>
<gene>
    <name evidence="8" type="ORF">HUK65_16635</name>
</gene>
<dbReference type="Pfam" id="PF00732">
    <property type="entry name" value="GMC_oxred_N"/>
    <property type="match status" value="1"/>
</dbReference>
<dbReference type="EMBL" id="JACBXS010000056">
    <property type="protein sequence ID" value="NYS26613.1"/>
    <property type="molecule type" value="Genomic_DNA"/>
</dbReference>
<dbReference type="GO" id="GO:0050660">
    <property type="term" value="F:flavin adenine dinucleotide binding"/>
    <property type="evidence" value="ECO:0007669"/>
    <property type="project" value="InterPro"/>
</dbReference>
<feature type="domain" description="Glucose-methanol-choline oxidoreductase N-terminal" evidence="7">
    <location>
        <begin position="80"/>
        <end position="103"/>
    </location>
</feature>
<comment type="cofactor">
    <cofactor evidence="1 5">
        <name>FAD</name>
        <dbReference type="ChEBI" id="CHEBI:57692"/>
    </cofactor>
</comment>
<evidence type="ECO:0000256" key="1">
    <source>
        <dbReference type="ARBA" id="ARBA00001974"/>
    </source>
</evidence>
<dbReference type="InterPro" id="IPR036188">
    <property type="entry name" value="FAD/NAD-bd_sf"/>
</dbReference>
<dbReference type="Gene3D" id="3.50.50.60">
    <property type="entry name" value="FAD/NAD(P)-binding domain"/>
    <property type="match status" value="1"/>
</dbReference>
<evidence type="ECO:0000256" key="3">
    <source>
        <dbReference type="ARBA" id="ARBA00022630"/>
    </source>
</evidence>
<accession>A0A7Z0I2A4</accession>
<feature type="binding site" evidence="5">
    <location>
        <position position="82"/>
    </location>
    <ligand>
        <name>FAD</name>
        <dbReference type="ChEBI" id="CHEBI:57692"/>
    </ligand>
</feature>
<dbReference type="Gene3D" id="3.30.560.10">
    <property type="entry name" value="Glucose Oxidase, domain 3"/>
    <property type="match status" value="1"/>
</dbReference>